<feature type="transmembrane region" description="Helical" evidence="8">
    <location>
        <begin position="12"/>
        <end position="32"/>
    </location>
</feature>
<evidence type="ECO:0000256" key="4">
    <source>
        <dbReference type="ARBA" id="ARBA00022475"/>
    </source>
</evidence>
<keyword evidence="5 8" id="KW-0812">Transmembrane</keyword>
<dbReference type="AlphaFoldDB" id="A0A558CLM1"/>
<keyword evidence="3" id="KW-0813">Transport</keyword>
<dbReference type="InterPro" id="IPR004626">
    <property type="entry name" value="RarD"/>
</dbReference>
<protein>
    <submittedName>
        <fullName evidence="10">EamA family transporter RarD</fullName>
    </submittedName>
</protein>
<dbReference type="GO" id="GO:0005886">
    <property type="term" value="C:plasma membrane"/>
    <property type="evidence" value="ECO:0007669"/>
    <property type="project" value="UniProtKB-SubCell"/>
</dbReference>
<evidence type="ECO:0000259" key="9">
    <source>
        <dbReference type="Pfam" id="PF00892"/>
    </source>
</evidence>
<feature type="transmembrane region" description="Helical" evidence="8">
    <location>
        <begin position="105"/>
        <end position="126"/>
    </location>
</feature>
<feature type="transmembrane region" description="Helical" evidence="8">
    <location>
        <begin position="133"/>
        <end position="150"/>
    </location>
</feature>
<evidence type="ECO:0000256" key="1">
    <source>
        <dbReference type="ARBA" id="ARBA00004651"/>
    </source>
</evidence>
<dbReference type="InterPro" id="IPR000620">
    <property type="entry name" value="EamA_dom"/>
</dbReference>
<comment type="similarity">
    <text evidence="2">Belongs to the EamA transporter family.</text>
</comment>
<dbReference type="PANTHER" id="PTHR22911">
    <property type="entry name" value="ACYL-MALONYL CONDENSING ENZYME-RELATED"/>
    <property type="match status" value="1"/>
</dbReference>
<keyword evidence="4" id="KW-1003">Cell membrane</keyword>
<proteinExistence type="inferred from homology"/>
<dbReference type="Proteomes" id="UP000317355">
    <property type="component" value="Unassembled WGS sequence"/>
</dbReference>
<evidence type="ECO:0000256" key="5">
    <source>
        <dbReference type="ARBA" id="ARBA00022692"/>
    </source>
</evidence>
<accession>A0A558CLM1</accession>
<evidence type="ECO:0000256" key="3">
    <source>
        <dbReference type="ARBA" id="ARBA00022448"/>
    </source>
</evidence>
<sequence length="306" mass="33544">MNLNESAHIEARTGFIYGLLAFGMWGFGPVYFKAVATVSPAEVLAHRVIWSVALLVLMISWQRQWGALRRLFSNPRQVGWLLVTALLVAANWLTFIGAVSRGDIVAASMGYFIIPLFSVLLGMIFFSERLRPVQIVAIVLALCGVANEVITLGELPLIALTLAVTFGLYGLIRKKISVDPLLGLSVETILLSPFALLYLYWLDANGELSFGYISLTTDLLLMLGGLVTTLPLVCFAAAANRLSLTTVGVLHYLAPSITFLLAIYLYNEPFVGHQMITFGFIWTALVVFSWEGWSNQRKAVPALQGG</sequence>
<dbReference type="Gene3D" id="1.10.3730.20">
    <property type="match status" value="1"/>
</dbReference>
<feature type="transmembrane region" description="Helical" evidence="8">
    <location>
        <begin position="156"/>
        <end position="172"/>
    </location>
</feature>
<feature type="transmembrane region" description="Helical" evidence="8">
    <location>
        <begin position="272"/>
        <end position="290"/>
    </location>
</feature>
<feature type="domain" description="EamA" evidence="9">
    <location>
        <begin position="157"/>
        <end position="289"/>
    </location>
</feature>
<dbReference type="SUPFAM" id="SSF103481">
    <property type="entry name" value="Multidrug resistance efflux transporter EmrE"/>
    <property type="match status" value="2"/>
</dbReference>
<comment type="subcellular location">
    <subcellularLocation>
        <location evidence="1">Cell membrane</location>
        <topology evidence="1">Multi-pass membrane protein</topology>
    </subcellularLocation>
</comment>
<evidence type="ECO:0000256" key="2">
    <source>
        <dbReference type="ARBA" id="ARBA00007362"/>
    </source>
</evidence>
<dbReference type="InterPro" id="IPR037185">
    <property type="entry name" value="EmrE-like"/>
</dbReference>
<evidence type="ECO:0000256" key="8">
    <source>
        <dbReference type="SAM" id="Phobius"/>
    </source>
</evidence>
<evidence type="ECO:0000313" key="11">
    <source>
        <dbReference type="Proteomes" id="UP000317355"/>
    </source>
</evidence>
<keyword evidence="7 8" id="KW-0472">Membrane</keyword>
<organism evidence="10 11">
    <name type="scientific">Sedimenticola thiotaurini</name>
    <dbReference type="NCBI Taxonomy" id="1543721"/>
    <lineage>
        <taxon>Bacteria</taxon>
        <taxon>Pseudomonadati</taxon>
        <taxon>Pseudomonadota</taxon>
        <taxon>Gammaproteobacteria</taxon>
        <taxon>Chromatiales</taxon>
        <taxon>Sedimenticolaceae</taxon>
        <taxon>Sedimenticola</taxon>
    </lineage>
</organism>
<dbReference type="Pfam" id="PF00892">
    <property type="entry name" value="EamA"/>
    <property type="match status" value="2"/>
</dbReference>
<dbReference type="EMBL" id="VMRY01000117">
    <property type="protein sequence ID" value="TVT49658.1"/>
    <property type="molecule type" value="Genomic_DNA"/>
</dbReference>
<evidence type="ECO:0000256" key="7">
    <source>
        <dbReference type="ARBA" id="ARBA00023136"/>
    </source>
</evidence>
<keyword evidence="6 8" id="KW-1133">Transmembrane helix</keyword>
<feature type="transmembrane region" description="Helical" evidence="8">
    <location>
        <begin position="44"/>
        <end position="61"/>
    </location>
</feature>
<feature type="domain" description="EamA" evidence="9">
    <location>
        <begin position="13"/>
        <end position="146"/>
    </location>
</feature>
<gene>
    <name evidence="10" type="primary">rarD</name>
    <name evidence="10" type="ORF">FHK82_17025</name>
</gene>
<feature type="transmembrane region" description="Helical" evidence="8">
    <location>
        <begin position="81"/>
        <end position="99"/>
    </location>
</feature>
<feature type="transmembrane region" description="Helical" evidence="8">
    <location>
        <begin position="249"/>
        <end position="266"/>
    </location>
</feature>
<comment type="caution">
    <text evidence="10">The sequence shown here is derived from an EMBL/GenBank/DDBJ whole genome shotgun (WGS) entry which is preliminary data.</text>
</comment>
<name>A0A558CLM1_9GAMM</name>
<feature type="transmembrane region" description="Helical" evidence="8">
    <location>
        <begin position="213"/>
        <end position="237"/>
    </location>
</feature>
<evidence type="ECO:0000256" key="6">
    <source>
        <dbReference type="ARBA" id="ARBA00022989"/>
    </source>
</evidence>
<feature type="transmembrane region" description="Helical" evidence="8">
    <location>
        <begin position="181"/>
        <end position="201"/>
    </location>
</feature>
<dbReference type="NCBIfam" id="TIGR00688">
    <property type="entry name" value="rarD"/>
    <property type="match status" value="1"/>
</dbReference>
<dbReference type="PANTHER" id="PTHR22911:SF137">
    <property type="entry name" value="SOLUTE CARRIER FAMILY 35 MEMBER G2-RELATED"/>
    <property type="match status" value="1"/>
</dbReference>
<evidence type="ECO:0000313" key="10">
    <source>
        <dbReference type="EMBL" id="TVT49658.1"/>
    </source>
</evidence>
<reference evidence="10 11" key="1">
    <citation type="submission" date="2019-07" db="EMBL/GenBank/DDBJ databases">
        <title>The pathways for chlorine oxyanion respiration interact through the shared metabolite chlorate.</title>
        <authorList>
            <person name="Barnum T.P."/>
            <person name="Cheng Y."/>
            <person name="Hill K.A."/>
            <person name="Lucas L.N."/>
            <person name="Carlson H.K."/>
            <person name="Coates J.D."/>
        </authorList>
    </citation>
    <scope>NUCLEOTIDE SEQUENCE [LARGE SCALE GENOMIC DNA]</scope>
    <source>
        <strain evidence="10">BK-3</strain>
    </source>
</reference>